<dbReference type="InterPro" id="IPR025380">
    <property type="entry name" value="DUF4369"/>
</dbReference>
<comment type="subcellular location">
    <subcellularLocation>
        <location evidence="1">Cell envelope</location>
    </subcellularLocation>
</comment>
<name>A0A3B0VBE4_9ZZZZ</name>
<dbReference type="InterPro" id="IPR000866">
    <property type="entry name" value="AhpC/TSA"/>
</dbReference>
<dbReference type="PROSITE" id="PS51257">
    <property type="entry name" value="PROKAR_LIPOPROTEIN"/>
    <property type="match status" value="1"/>
</dbReference>
<dbReference type="PROSITE" id="PS51352">
    <property type="entry name" value="THIOREDOXIN_2"/>
    <property type="match status" value="1"/>
</dbReference>
<dbReference type="Pfam" id="PF14289">
    <property type="entry name" value="DUF4369"/>
    <property type="match status" value="1"/>
</dbReference>
<evidence type="ECO:0000259" key="5">
    <source>
        <dbReference type="PROSITE" id="PS51352"/>
    </source>
</evidence>
<evidence type="ECO:0000256" key="3">
    <source>
        <dbReference type="ARBA" id="ARBA00023157"/>
    </source>
</evidence>
<protein>
    <recommendedName>
        <fullName evidence="5">Thioredoxin domain-containing protein</fullName>
    </recommendedName>
</protein>
<dbReference type="GO" id="GO:0030313">
    <property type="term" value="C:cell envelope"/>
    <property type="evidence" value="ECO:0007669"/>
    <property type="project" value="UniProtKB-SubCell"/>
</dbReference>
<dbReference type="AlphaFoldDB" id="A0A3B0VBE4"/>
<keyword evidence="2" id="KW-0201">Cytochrome c-type biogenesis</keyword>
<keyword evidence="3" id="KW-1015">Disulfide bond</keyword>
<dbReference type="GO" id="GO:0016491">
    <property type="term" value="F:oxidoreductase activity"/>
    <property type="evidence" value="ECO:0007669"/>
    <property type="project" value="InterPro"/>
</dbReference>
<dbReference type="GO" id="GO:0017004">
    <property type="term" value="P:cytochrome complex assembly"/>
    <property type="evidence" value="ECO:0007669"/>
    <property type="project" value="UniProtKB-KW"/>
</dbReference>
<evidence type="ECO:0000256" key="1">
    <source>
        <dbReference type="ARBA" id="ARBA00004196"/>
    </source>
</evidence>
<keyword evidence="4" id="KW-0676">Redox-active center</keyword>
<dbReference type="InterPro" id="IPR050553">
    <property type="entry name" value="Thioredoxin_ResA/DsbE_sf"/>
</dbReference>
<accession>A0A3B0VBE4</accession>
<evidence type="ECO:0000256" key="4">
    <source>
        <dbReference type="ARBA" id="ARBA00023284"/>
    </source>
</evidence>
<gene>
    <name evidence="6" type="ORF">MNBD_BACTEROID06-947</name>
</gene>
<dbReference type="PANTHER" id="PTHR42852:SF6">
    <property type="entry name" value="THIOL:DISULFIDE INTERCHANGE PROTEIN DSBE"/>
    <property type="match status" value="1"/>
</dbReference>
<organism evidence="6">
    <name type="scientific">hydrothermal vent metagenome</name>
    <dbReference type="NCBI Taxonomy" id="652676"/>
    <lineage>
        <taxon>unclassified sequences</taxon>
        <taxon>metagenomes</taxon>
        <taxon>ecological metagenomes</taxon>
    </lineage>
</organism>
<dbReference type="Gene3D" id="3.40.30.10">
    <property type="entry name" value="Glutaredoxin"/>
    <property type="match status" value="1"/>
</dbReference>
<dbReference type="InterPro" id="IPR036249">
    <property type="entry name" value="Thioredoxin-like_sf"/>
</dbReference>
<proteinExistence type="predicted"/>
<dbReference type="InterPro" id="IPR013766">
    <property type="entry name" value="Thioredoxin_domain"/>
</dbReference>
<feature type="domain" description="Thioredoxin" evidence="5">
    <location>
        <begin position="233"/>
        <end position="373"/>
    </location>
</feature>
<dbReference type="SUPFAM" id="SSF52833">
    <property type="entry name" value="Thioredoxin-like"/>
    <property type="match status" value="1"/>
</dbReference>
<dbReference type="GO" id="GO:0016209">
    <property type="term" value="F:antioxidant activity"/>
    <property type="evidence" value="ECO:0007669"/>
    <property type="project" value="InterPro"/>
</dbReference>
<dbReference type="CDD" id="cd02966">
    <property type="entry name" value="TlpA_like_family"/>
    <property type="match status" value="1"/>
</dbReference>
<evidence type="ECO:0000313" key="6">
    <source>
        <dbReference type="EMBL" id="VAW29306.1"/>
    </source>
</evidence>
<dbReference type="Pfam" id="PF00578">
    <property type="entry name" value="AhpC-TSA"/>
    <property type="match status" value="1"/>
</dbReference>
<dbReference type="PANTHER" id="PTHR42852">
    <property type="entry name" value="THIOL:DISULFIDE INTERCHANGE PROTEIN DSBE"/>
    <property type="match status" value="1"/>
</dbReference>
<dbReference type="EMBL" id="UOES01000546">
    <property type="protein sequence ID" value="VAW29306.1"/>
    <property type="molecule type" value="Genomic_DNA"/>
</dbReference>
<reference evidence="6" key="1">
    <citation type="submission" date="2018-06" db="EMBL/GenBank/DDBJ databases">
        <authorList>
            <person name="Zhirakovskaya E."/>
        </authorList>
    </citation>
    <scope>NUCLEOTIDE SEQUENCE</scope>
</reference>
<evidence type="ECO:0000256" key="2">
    <source>
        <dbReference type="ARBA" id="ARBA00022748"/>
    </source>
</evidence>
<sequence>MKYSAIFILLLLVVLGCSNSNSEDVSDKGIRVYGTVDNPKEGLILLKAITKSSFETIDTVELNNDKTFSFNFTGDPGFYRLEFFGAQAVTLILDESDIELNVDGSDPRGKFEVIGSPEYDQIIDFNKNQQQTFGSRETEINQRYSAAKGAGNEAGASQAQADYMELLKEKELSAIETIKIIGSNLATFQLISNLDKDRHFKFVDSMAVELNKKYPKIVFIQDLVAQMEKARTTAVGVEAPEIALPTPEGNILKLSELRGQVVLVDFWAQWCKPCRMENPNVVAAYNRFKDKGFTVYGVSLDRTKEKWMQAIEEDGLTWHHVSDLKYFNSVAAQTYGITGIPFSILVDRNGIIIAKNLRGAALEKELEKAFATE</sequence>